<dbReference type="CDD" id="cd01671">
    <property type="entry name" value="CARD"/>
    <property type="match status" value="1"/>
</dbReference>
<organism evidence="3 4">
    <name type="scientific">Plectus sambesii</name>
    <dbReference type="NCBI Taxonomy" id="2011161"/>
    <lineage>
        <taxon>Eukaryota</taxon>
        <taxon>Metazoa</taxon>
        <taxon>Ecdysozoa</taxon>
        <taxon>Nematoda</taxon>
        <taxon>Chromadorea</taxon>
        <taxon>Plectida</taxon>
        <taxon>Plectina</taxon>
        <taxon>Plectoidea</taxon>
        <taxon>Plectidae</taxon>
        <taxon>Plectus</taxon>
    </lineage>
</organism>
<dbReference type="Proteomes" id="UP000887566">
    <property type="component" value="Unplaced"/>
</dbReference>
<dbReference type="GO" id="GO:0002020">
    <property type="term" value="F:protease binding"/>
    <property type="evidence" value="ECO:0007669"/>
    <property type="project" value="InterPro"/>
</dbReference>
<dbReference type="InterPro" id="IPR011029">
    <property type="entry name" value="DEATH-like_dom_sf"/>
</dbReference>
<dbReference type="InterPro" id="IPR001315">
    <property type="entry name" value="CARD"/>
</dbReference>
<dbReference type="SUPFAM" id="SSF47986">
    <property type="entry name" value="DEATH domain"/>
    <property type="match status" value="1"/>
</dbReference>
<feature type="region of interest" description="Disordered" evidence="1">
    <location>
        <begin position="212"/>
        <end position="241"/>
    </location>
</feature>
<dbReference type="PANTHER" id="PTHR15034">
    <property type="entry name" value="DEATH DOMAIN-CONTAINING PROTEIN CRADD"/>
    <property type="match status" value="1"/>
</dbReference>
<dbReference type="InterPro" id="IPR037939">
    <property type="entry name" value="CRADD"/>
</dbReference>
<accession>A0A914WCJ1</accession>
<dbReference type="PANTHER" id="PTHR15034:SF5">
    <property type="entry name" value="DEATH DOMAIN-CONTAINING PROTEIN CRADD"/>
    <property type="match status" value="1"/>
</dbReference>
<evidence type="ECO:0000256" key="1">
    <source>
        <dbReference type="SAM" id="MobiDB-lite"/>
    </source>
</evidence>
<evidence type="ECO:0000313" key="3">
    <source>
        <dbReference type="Proteomes" id="UP000887566"/>
    </source>
</evidence>
<evidence type="ECO:0000313" key="4">
    <source>
        <dbReference type="WBParaSite" id="PSAMB.scaffold353size55011.g4818.t1"/>
    </source>
</evidence>
<proteinExistence type="predicted"/>
<sequence length="241" mass="26942">MCKQRIGRFYPPHAHAYTLQATLHCVRILLASTVRTWIVKMNDEHKNALQASQYDICQELEAEDVLLYLNTKGVVRDDQVEEILTITRKDMRIMRLILIVRGAGPMAFQEFINALQTCSKEHLTEKIMAHLPSSSTQQITSSEMNTTATFNNQNNQGRLVGAPITGGTVNQGDTHDNSQHTNTYITSRNHGAGMNLSGHFIGERPTIIQNYHNYGSSQAPSTSSSILSQPSTEDWQKKLGT</sequence>
<dbReference type="GO" id="GO:0070513">
    <property type="term" value="F:death domain binding"/>
    <property type="evidence" value="ECO:0007669"/>
    <property type="project" value="InterPro"/>
</dbReference>
<reference evidence="4" key="1">
    <citation type="submission" date="2022-11" db="UniProtKB">
        <authorList>
            <consortium name="WormBaseParasite"/>
        </authorList>
    </citation>
    <scope>IDENTIFICATION</scope>
</reference>
<dbReference type="Gene3D" id="1.10.533.10">
    <property type="entry name" value="Death Domain, Fas"/>
    <property type="match status" value="1"/>
</dbReference>
<dbReference type="SMART" id="SM00114">
    <property type="entry name" value="CARD"/>
    <property type="match status" value="1"/>
</dbReference>
<name>A0A914WCJ1_9BILA</name>
<dbReference type="WBParaSite" id="PSAMB.scaffold353size55011.g4818.t1">
    <property type="protein sequence ID" value="PSAMB.scaffold353size55011.g4818.t1"/>
    <property type="gene ID" value="PSAMB.scaffold353size55011.g4818"/>
</dbReference>
<keyword evidence="3" id="KW-1185">Reference proteome</keyword>
<evidence type="ECO:0000259" key="2">
    <source>
        <dbReference type="PROSITE" id="PS50209"/>
    </source>
</evidence>
<dbReference type="PROSITE" id="PS50209">
    <property type="entry name" value="CARD"/>
    <property type="match status" value="1"/>
</dbReference>
<dbReference type="AlphaFoldDB" id="A0A914WCJ1"/>
<feature type="compositionally biased region" description="Low complexity" evidence="1">
    <location>
        <begin position="216"/>
        <end position="232"/>
    </location>
</feature>
<dbReference type="GO" id="GO:0042981">
    <property type="term" value="P:regulation of apoptotic process"/>
    <property type="evidence" value="ECO:0007669"/>
    <property type="project" value="InterPro"/>
</dbReference>
<feature type="domain" description="CARD" evidence="2">
    <location>
        <begin position="41"/>
        <end position="130"/>
    </location>
</feature>
<protein>
    <submittedName>
        <fullName evidence="4">CARD domain-containing protein</fullName>
    </submittedName>
</protein>
<dbReference type="Pfam" id="PF00619">
    <property type="entry name" value="CARD"/>
    <property type="match status" value="1"/>
</dbReference>